<reference evidence="3" key="1">
    <citation type="submission" date="2020-05" db="EMBL/GenBank/DDBJ databases">
        <authorList>
            <person name="Chiriac C."/>
            <person name="Salcher M."/>
            <person name="Ghai R."/>
            <person name="Kavagutti S V."/>
        </authorList>
    </citation>
    <scope>NUCLEOTIDE SEQUENCE</scope>
</reference>
<evidence type="ECO:0000313" key="4">
    <source>
        <dbReference type="EMBL" id="CAB4873478.1"/>
    </source>
</evidence>
<feature type="transmembrane region" description="Helical" evidence="1">
    <location>
        <begin position="35"/>
        <end position="57"/>
    </location>
</feature>
<dbReference type="InterPro" id="IPR036116">
    <property type="entry name" value="FN3_sf"/>
</dbReference>
<dbReference type="Pfam" id="PF00041">
    <property type="entry name" value="fn3"/>
    <property type="match status" value="1"/>
</dbReference>
<gene>
    <name evidence="3" type="ORF">UFOPK3164_00650</name>
    <name evidence="4" type="ORF">UFOPK3427_00964</name>
    <name evidence="5" type="ORF">UFOPK4112_00121</name>
</gene>
<protein>
    <submittedName>
        <fullName evidence="3">Unannotated protein</fullName>
    </submittedName>
</protein>
<dbReference type="InterPro" id="IPR013783">
    <property type="entry name" value="Ig-like_fold"/>
</dbReference>
<keyword evidence="1" id="KW-0812">Transmembrane</keyword>
<proteinExistence type="predicted"/>
<organism evidence="3">
    <name type="scientific">freshwater metagenome</name>
    <dbReference type="NCBI Taxonomy" id="449393"/>
    <lineage>
        <taxon>unclassified sequences</taxon>
        <taxon>metagenomes</taxon>
        <taxon>ecological metagenomes</taxon>
    </lineage>
</organism>
<evidence type="ECO:0000313" key="3">
    <source>
        <dbReference type="EMBL" id="CAB4824483.1"/>
    </source>
</evidence>
<dbReference type="EMBL" id="CAFBPM010000001">
    <property type="protein sequence ID" value="CAB5007676.1"/>
    <property type="molecule type" value="Genomic_DNA"/>
</dbReference>
<dbReference type="PROSITE" id="PS50853">
    <property type="entry name" value="FN3"/>
    <property type="match status" value="1"/>
</dbReference>
<evidence type="ECO:0000259" key="2">
    <source>
        <dbReference type="PROSITE" id="PS50853"/>
    </source>
</evidence>
<feature type="domain" description="Fibronectin type-III" evidence="2">
    <location>
        <begin position="63"/>
        <end position="160"/>
    </location>
</feature>
<dbReference type="EMBL" id="CAFBLT010000001">
    <property type="protein sequence ID" value="CAB4873478.1"/>
    <property type="molecule type" value="Genomic_DNA"/>
</dbReference>
<evidence type="ECO:0000313" key="5">
    <source>
        <dbReference type="EMBL" id="CAB5007676.1"/>
    </source>
</evidence>
<dbReference type="AlphaFoldDB" id="A0A6J6ZVE2"/>
<dbReference type="Gene3D" id="2.60.40.10">
    <property type="entry name" value="Immunoglobulins"/>
    <property type="match status" value="1"/>
</dbReference>
<evidence type="ECO:0000256" key="1">
    <source>
        <dbReference type="SAM" id="Phobius"/>
    </source>
</evidence>
<name>A0A6J6ZVE2_9ZZZZ</name>
<dbReference type="SUPFAM" id="SSF49265">
    <property type="entry name" value="Fibronectin type III"/>
    <property type="match status" value="1"/>
</dbReference>
<feature type="transmembrane region" description="Helical" evidence="1">
    <location>
        <begin position="193"/>
        <end position="216"/>
    </location>
</feature>
<keyword evidence="1" id="KW-1133">Transmembrane helix</keyword>
<accession>A0A6J6ZVE2</accession>
<keyword evidence="1" id="KW-0472">Membrane</keyword>
<sequence length="348" mass="35361">MLFGWCDPGSDTLLLSYCTPSHDRKRASMGSRNGLKVRIGAAVLVGSLATLVAPVAMAGAEVTPGPPINVTASAGLEKASVSWSAPTDGTATVITGYTASSTPGGVSCTVTGATGSAPTTCNIVGLTAGTPYTFQVISLTQTGQSVASSPSAPITPTGAPTTTAVTTTTAKTTTTVAKTTTTKATTSSSNSSMWIWIVIGVVVLALIAGGIAMYVASTRRKEADGAWIPKARAGLETATLARGLLMVQPQGGDSQLPEVRAQAEDAARTLDRAAAQAPDEARRQAASSVAEGLRGVVFSLEAEHLLRTNPTAPTAEALAEADLSRRRRSAELDAALAQLDVATRPPAN</sequence>
<dbReference type="CDD" id="cd00063">
    <property type="entry name" value="FN3"/>
    <property type="match status" value="1"/>
</dbReference>
<dbReference type="EMBL" id="CAFABE010000022">
    <property type="protein sequence ID" value="CAB4824483.1"/>
    <property type="molecule type" value="Genomic_DNA"/>
</dbReference>
<dbReference type="InterPro" id="IPR003961">
    <property type="entry name" value="FN3_dom"/>
</dbReference>
<dbReference type="SMART" id="SM00060">
    <property type="entry name" value="FN3"/>
    <property type="match status" value="1"/>
</dbReference>